<gene>
    <name evidence="1" type="ORF">PLXY2_LOCUS1135</name>
</gene>
<sequence length="236" mass="26291">MLASRLPLRKKLRIFKTYMRFRITYAAPAWYALCSMTNCMKLQLQQNLTLRAVRGCMNLTECVSNHKILLRERLPVIPGQLFLHNTQFGYIVAGTAPLNSEGCSSLPSNFCKSVSEAVSTESLNRKIDSFWECEQECLVAWGIYNDREAVLTILILILRPLEGNNLGFVECICVDKNVAEGRCVFGDCIVRYLHRCFKLGNPGIHAGRPAPLVFSGVVCVVPRLVSHTPGALVAAV</sequence>
<accession>A0A8S4D7G8</accession>
<proteinExistence type="predicted"/>
<comment type="caution">
    <text evidence="1">The sequence shown here is derived from an EMBL/GenBank/DDBJ whole genome shotgun (WGS) entry which is preliminary data.</text>
</comment>
<evidence type="ECO:0000313" key="2">
    <source>
        <dbReference type="Proteomes" id="UP000653454"/>
    </source>
</evidence>
<organism evidence="1 2">
    <name type="scientific">Plutella xylostella</name>
    <name type="common">Diamondback moth</name>
    <name type="synonym">Plutella maculipennis</name>
    <dbReference type="NCBI Taxonomy" id="51655"/>
    <lineage>
        <taxon>Eukaryota</taxon>
        <taxon>Metazoa</taxon>
        <taxon>Ecdysozoa</taxon>
        <taxon>Arthropoda</taxon>
        <taxon>Hexapoda</taxon>
        <taxon>Insecta</taxon>
        <taxon>Pterygota</taxon>
        <taxon>Neoptera</taxon>
        <taxon>Endopterygota</taxon>
        <taxon>Lepidoptera</taxon>
        <taxon>Glossata</taxon>
        <taxon>Ditrysia</taxon>
        <taxon>Yponomeutoidea</taxon>
        <taxon>Plutellidae</taxon>
        <taxon>Plutella</taxon>
    </lineage>
</organism>
<name>A0A8S4D7G8_PLUXY</name>
<reference evidence="1" key="1">
    <citation type="submission" date="2020-11" db="EMBL/GenBank/DDBJ databases">
        <authorList>
            <person name="Whiteford S."/>
        </authorList>
    </citation>
    <scope>NUCLEOTIDE SEQUENCE</scope>
</reference>
<evidence type="ECO:0000313" key="1">
    <source>
        <dbReference type="EMBL" id="CAG9092821.1"/>
    </source>
</evidence>
<dbReference type="AlphaFoldDB" id="A0A8S4D7G8"/>
<protein>
    <submittedName>
        <fullName evidence="1">(diamondback moth) hypothetical protein</fullName>
    </submittedName>
</protein>
<keyword evidence="2" id="KW-1185">Reference proteome</keyword>
<dbReference type="EMBL" id="CAJHNJ030000003">
    <property type="protein sequence ID" value="CAG9092821.1"/>
    <property type="molecule type" value="Genomic_DNA"/>
</dbReference>
<dbReference type="Proteomes" id="UP000653454">
    <property type="component" value="Unassembled WGS sequence"/>
</dbReference>